<dbReference type="PANTHER" id="PTHR38402">
    <property type="entry name" value="MITOCHONDRIAL OUTER MEMBRANE PROTEIN OM14"/>
    <property type="match status" value="1"/>
</dbReference>
<keyword evidence="2" id="KW-0472">Membrane</keyword>
<dbReference type="AlphaFoldDB" id="A0A9W9EGD1"/>
<feature type="compositionally biased region" description="Polar residues" evidence="1">
    <location>
        <begin position="14"/>
        <end position="29"/>
    </location>
</feature>
<keyword evidence="4" id="KW-1185">Reference proteome</keyword>
<proteinExistence type="predicted"/>
<feature type="region of interest" description="Disordered" evidence="1">
    <location>
        <begin position="105"/>
        <end position="127"/>
    </location>
</feature>
<name>A0A9W9EGD1_9EURO</name>
<feature type="transmembrane region" description="Helical" evidence="2">
    <location>
        <begin position="170"/>
        <end position="188"/>
    </location>
</feature>
<dbReference type="RefSeq" id="XP_056506581.1">
    <property type="nucleotide sequence ID" value="XM_056660083.1"/>
</dbReference>
<reference evidence="3" key="2">
    <citation type="journal article" date="2023" name="IMA Fungus">
        <title>Comparative genomic study of the Penicillium genus elucidates a diverse pangenome and 15 lateral gene transfer events.</title>
        <authorList>
            <person name="Petersen C."/>
            <person name="Sorensen T."/>
            <person name="Nielsen M.R."/>
            <person name="Sondergaard T.E."/>
            <person name="Sorensen J.L."/>
            <person name="Fitzpatrick D.A."/>
            <person name="Frisvad J.C."/>
            <person name="Nielsen K.L."/>
        </authorList>
    </citation>
    <scope>NUCLEOTIDE SEQUENCE</scope>
    <source>
        <strain evidence="3">IBT 34128</strain>
    </source>
</reference>
<reference evidence="3" key="1">
    <citation type="submission" date="2022-11" db="EMBL/GenBank/DDBJ databases">
        <authorList>
            <person name="Petersen C."/>
        </authorList>
    </citation>
    <scope>NUCLEOTIDE SEQUENCE</scope>
    <source>
        <strain evidence="3">IBT 34128</strain>
    </source>
</reference>
<accession>A0A9W9EGD1</accession>
<dbReference type="GeneID" id="81399252"/>
<dbReference type="GO" id="GO:0005741">
    <property type="term" value="C:mitochondrial outer membrane"/>
    <property type="evidence" value="ECO:0007669"/>
    <property type="project" value="InterPro"/>
</dbReference>
<organism evidence="3 4">
    <name type="scientific">Penicillium alfredii</name>
    <dbReference type="NCBI Taxonomy" id="1506179"/>
    <lineage>
        <taxon>Eukaryota</taxon>
        <taxon>Fungi</taxon>
        <taxon>Dikarya</taxon>
        <taxon>Ascomycota</taxon>
        <taxon>Pezizomycotina</taxon>
        <taxon>Eurotiomycetes</taxon>
        <taxon>Eurotiomycetidae</taxon>
        <taxon>Eurotiales</taxon>
        <taxon>Aspergillaceae</taxon>
        <taxon>Penicillium</taxon>
    </lineage>
</organism>
<dbReference type="OrthoDB" id="5422928at2759"/>
<evidence type="ECO:0000256" key="2">
    <source>
        <dbReference type="SAM" id="Phobius"/>
    </source>
</evidence>
<keyword evidence="2" id="KW-0812">Transmembrane</keyword>
<dbReference type="InterPro" id="IPR039454">
    <property type="entry name" value="OM14"/>
</dbReference>
<feature type="compositionally biased region" description="Basic and acidic residues" evidence="1">
    <location>
        <begin position="105"/>
        <end position="120"/>
    </location>
</feature>
<evidence type="ECO:0008006" key="5">
    <source>
        <dbReference type="Google" id="ProtNLM"/>
    </source>
</evidence>
<protein>
    <recommendedName>
        <fullName evidence="5">Mitochondrial outer membrane protein OM14 C-terminal domain-containing protein</fullName>
    </recommendedName>
</protein>
<sequence length="200" mass="21338">MSYADAAAKGPKQSPEQVSEPTFIPTSIANHPIPPGVSTPELDFQLDDPSLTTSSRAPDVGGVYKDESESTASLIDVDSPHVAAVDPNFLNQEVKTTTQAQRLEREAAETEKQHARENKKAKARKTKGGLCANSDNPVFIGNALVATLVGAGLGFGAYRQHVQGKLSWELVGLSAGAVGAFGVVDYFVSKWFLQNKFPPK</sequence>
<dbReference type="PANTHER" id="PTHR38402:SF1">
    <property type="entry name" value="MITOCHONDRIAL OUTER MEMBRANE PROTEIN OM14"/>
    <property type="match status" value="1"/>
</dbReference>
<dbReference type="GO" id="GO:0006626">
    <property type="term" value="P:protein targeting to mitochondrion"/>
    <property type="evidence" value="ECO:0007669"/>
    <property type="project" value="TreeGrafter"/>
</dbReference>
<gene>
    <name evidence="3" type="ORF">NUU61_009558</name>
</gene>
<feature type="transmembrane region" description="Helical" evidence="2">
    <location>
        <begin position="139"/>
        <end position="158"/>
    </location>
</feature>
<evidence type="ECO:0000256" key="1">
    <source>
        <dbReference type="SAM" id="MobiDB-lite"/>
    </source>
</evidence>
<comment type="caution">
    <text evidence="3">The sequence shown here is derived from an EMBL/GenBank/DDBJ whole genome shotgun (WGS) entry which is preliminary data.</text>
</comment>
<dbReference type="EMBL" id="JAPMSZ010000012">
    <property type="protein sequence ID" value="KAJ5081294.1"/>
    <property type="molecule type" value="Genomic_DNA"/>
</dbReference>
<dbReference type="GO" id="GO:1990593">
    <property type="term" value="F:nascent polypeptide-associated complex binding"/>
    <property type="evidence" value="ECO:0007669"/>
    <property type="project" value="InterPro"/>
</dbReference>
<feature type="region of interest" description="Disordered" evidence="1">
    <location>
        <begin position="1"/>
        <end position="78"/>
    </location>
</feature>
<evidence type="ECO:0000313" key="4">
    <source>
        <dbReference type="Proteomes" id="UP001141434"/>
    </source>
</evidence>
<dbReference type="Proteomes" id="UP001141434">
    <property type="component" value="Unassembled WGS sequence"/>
</dbReference>
<keyword evidence="2" id="KW-1133">Transmembrane helix</keyword>
<evidence type="ECO:0000313" key="3">
    <source>
        <dbReference type="EMBL" id="KAJ5081294.1"/>
    </source>
</evidence>